<protein>
    <submittedName>
        <fullName evidence="1">Uncharacterized protein</fullName>
    </submittedName>
</protein>
<accession>A0A8S5LXU3</accession>
<name>A0A8S5LXU3_9CAUD</name>
<evidence type="ECO:0000313" key="1">
    <source>
        <dbReference type="EMBL" id="DAD74854.1"/>
    </source>
</evidence>
<proteinExistence type="predicted"/>
<sequence>MAGCPFKGFEECPEHSKKGGCALWMSYSGGKDSMQASFEGCALTLTPMLLLEQANVTGQLAGEMSKVGAEVSAARCENIAEGKALRQQFVSLANGSKALVEADHSHTMQAPRALQGDK</sequence>
<dbReference type="EMBL" id="BK014766">
    <property type="protein sequence ID" value="DAD74854.1"/>
    <property type="molecule type" value="Genomic_DNA"/>
</dbReference>
<organism evidence="1">
    <name type="scientific">Myoviridae sp. ctrnx29</name>
    <dbReference type="NCBI Taxonomy" id="2826704"/>
    <lineage>
        <taxon>Viruses</taxon>
        <taxon>Duplodnaviria</taxon>
        <taxon>Heunggongvirae</taxon>
        <taxon>Uroviricota</taxon>
        <taxon>Caudoviricetes</taxon>
    </lineage>
</organism>
<reference evidence="1" key="1">
    <citation type="journal article" date="2021" name="Proc. Natl. Acad. Sci. U.S.A.">
        <title>A Catalog of Tens of Thousands of Viruses from Human Metagenomes Reveals Hidden Associations with Chronic Diseases.</title>
        <authorList>
            <person name="Tisza M.J."/>
            <person name="Buck C.B."/>
        </authorList>
    </citation>
    <scope>NUCLEOTIDE SEQUENCE</scope>
    <source>
        <strain evidence="1">Ctrnx29</strain>
    </source>
</reference>